<accession>A0A8S9GQL3</accession>
<name>A0A8S9GQL3_BRACR</name>
<evidence type="ECO:0000313" key="2">
    <source>
        <dbReference type="EMBL" id="KAF2547789.1"/>
    </source>
</evidence>
<dbReference type="EMBL" id="QGKY02001925">
    <property type="protein sequence ID" value="KAF2547789.1"/>
    <property type="molecule type" value="Genomic_DNA"/>
</dbReference>
<protein>
    <submittedName>
        <fullName evidence="2">Uncharacterized protein</fullName>
    </submittedName>
</protein>
<feature type="region of interest" description="Disordered" evidence="1">
    <location>
        <begin position="19"/>
        <end position="96"/>
    </location>
</feature>
<organism evidence="2">
    <name type="scientific">Brassica cretica</name>
    <name type="common">Mustard</name>
    <dbReference type="NCBI Taxonomy" id="69181"/>
    <lineage>
        <taxon>Eukaryota</taxon>
        <taxon>Viridiplantae</taxon>
        <taxon>Streptophyta</taxon>
        <taxon>Embryophyta</taxon>
        <taxon>Tracheophyta</taxon>
        <taxon>Spermatophyta</taxon>
        <taxon>Magnoliopsida</taxon>
        <taxon>eudicotyledons</taxon>
        <taxon>Gunneridae</taxon>
        <taxon>Pentapetalae</taxon>
        <taxon>rosids</taxon>
        <taxon>malvids</taxon>
        <taxon>Brassicales</taxon>
        <taxon>Brassicaceae</taxon>
        <taxon>Brassiceae</taxon>
        <taxon>Brassica</taxon>
    </lineage>
</organism>
<evidence type="ECO:0000256" key="1">
    <source>
        <dbReference type="SAM" id="MobiDB-lite"/>
    </source>
</evidence>
<comment type="caution">
    <text evidence="2">The sequence shown here is derived from an EMBL/GenBank/DDBJ whole genome shotgun (WGS) entry which is preliminary data.</text>
</comment>
<dbReference type="AlphaFoldDB" id="A0A8S9GQL3"/>
<gene>
    <name evidence="2" type="ORF">F2Q70_00023556</name>
</gene>
<proteinExistence type="predicted"/>
<feature type="compositionally biased region" description="Low complexity" evidence="1">
    <location>
        <begin position="43"/>
        <end position="54"/>
    </location>
</feature>
<sequence>MMSPTSDVGKIMPVPLPSATTVLIPNMPSPAQHGQESSDDNAETSSSSSSGNDSPPEKEHTINVPPVPVPDPANSHKMPSKGKAGIRMTELSEPRV</sequence>
<reference evidence="2" key="1">
    <citation type="submission" date="2019-12" db="EMBL/GenBank/DDBJ databases">
        <title>Genome sequencing and annotation of Brassica cretica.</title>
        <authorList>
            <person name="Studholme D.J."/>
            <person name="Sarris P.F."/>
        </authorList>
    </citation>
    <scope>NUCLEOTIDE SEQUENCE</scope>
    <source>
        <strain evidence="2">PFS-102/07</strain>
        <tissue evidence="2">Leaf</tissue>
    </source>
</reference>